<evidence type="ECO:0000256" key="1">
    <source>
        <dbReference type="SAM" id="MobiDB-lite"/>
    </source>
</evidence>
<dbReference type="KEGG" id="vbh:CMV30_11625"/>
<keyword evidence="3" id="KW-1185">Reference proteome</keyword>
<feature type="compositionally biased region" description="Basic and acidic residues" evidence="1">
    <location>
        <begin position="33"/>
        <end position="42"/>
    </location>
</feature>
<accession>A0A290QBI5</accession>
<reference evidence="2 3" key="1">
    <citation type="submission" date="2017-09" db="EMBL/GenBank/DDBJ databases">
        <title>Complete genome sequence of Verrucomicrobial strain HZ-65, isolated from freshwater.</title>
        <authorList>
            <person name="Choi A."/>
        </authorList>
    </citation>
    <scope>NUCLEOTIDE SEQUENCE [LARGE SCALE GENOMIC DNA]</scope>
    <source>
        <strain evidence="2 3">HZ-65</strain>
    </source>
</reference>
<evidence type="ECO:0000313" key="2">
    <source>
        <dbReference type="EMBL" id="ATC64550.1"/>
    </source>
</evidence>
<proteinExistence type="predicted"/>
<dbReference type="AlphaFoldDB" id="A0A290QBI5"/>
<sequence length="89" mass="9601">MNDKIRYIHIGLPSGLTGMPVAYSFVGAERAEGSAREVHTRDTQGAQGEEADRSLANRSMASFSKGVRRVAEIVVRGRVVEIGFAQPLA</sequence>
<dbReference type="EMBL" id="CP023344">
    <property type="protein sequence ID" value="ATC64550.1"/>
    <property type="molecule type" value="Genomic_DNA"/>
</dbReference>
<organism evidence="2 3">
    <name type="scientific">Nibricoccus aquaticus</name>
    <dbReference type="NCBI Taxonomy" id="2576891"/>
    <lineage>
        <taxon>Bacteria</taxon>
        <taxon>Pseudomonadati</taxon>
        <taxon>Verrucomicrobiota</taxon>
        <taxon>Opitutia</taxon>
        <taxon>Opitutales</taxon>
        <taxon>Opitutaceae</taxon>
        <taxon>Nibricoccus</taxon>
    </lineage>
</organism>
<name>A0A290QBI5_9BACT</name>
<gene>
    <name evidence="2" type="ORF">CMV30_11625</name>
</gene>
<protein>
    <submittedName>
        <fullName evidence="2">Uncharacterized protein</fullName>
    </submittedName>
</protein>
<evidence type="ECO:0000313" key="3">
    <source>
        <dbReference type="Proteomes" id="UP000217265"/>
    </source>
</evidence>
<feature type="region of interest" description="Disordered" evidence="1">
    <location>
        <begin position="33"/>
        <end position="57"/>
    </location>
</feature>
<dbReference type="Proteomes" id="UP000217265">
    <property type="component" value="Chromosome"/>
</dbReference>
<dbReference type="RefSeq" id="WP_096056181.1">
    <property type="nucleotide sequence ID" value="NZ_CP023344.1"/>
</dbReference>